<evidence type="ECO:0000256" key="2">
    <source>
        <dbReference type="SAM" id="SignalP"/>
    </source>
</evidence>
<evidence type="ECO:0000256" key="1">
    <source>
        <dbReference type="SAM" id="MobiDB-lite"/>
    </source>
</evidence>
<name>A0AAE1CJ02_9GAST</name>
<dbReference type="EMBL" id="JAWDGP010008045">
    <property type="protein sequence ID" value="KAK3696439.1"/>
    <property type="molecule type" value="Genomic_DNA"/>
</dbReference>
<evidence type="ECO:0000313" key="3">
    <source>
        <dbReference type="EMBL" id="KAK3696439.1"/>
    </source>
</evidence>
<gene>
    <name evidence="3" type="ORF">RRG08_021454</name>
</gene>
<organism evidence="3 4">
    <name type="scientific">Elysia crispata</name>
    <name type="common">lettuce slug</name>
    <dbReference type="NCBI Taxonomy" id="231223"/>
    <lineage>
        <taxon>Eukaryota</taxon>
        <taxon>Metazoa</taxon>
        <taxon>Spiralia</taxon>
        <taxon>Lophotrochozoa</taxon>
        <taxon>Mollusca</taxon>
        <taxon>Gastropoda</taxon>
        <taxon>Heterobranchia</taxon>
        <taxon>Euthyneura</taxon>
        <taxon>Panpulmonata</taxon>
        <taxon>Sacoglossa</taxon>
        <taxon>Placobranchoidea</taxon>
        <taxon>Plakobranchidae</taxon>
        <taxon>Elysia</taxon>
    </lineage>
</organism>
<feature type="signal peptide" evidence="2">
    <location>
        <begin position="1"/>
        <end position="23"/>
    </location>
</feature>
<sequence length="134" mass="13851">MITRLNIVFFCIIVLWMPRVSHMRSALQSEATKETGIFTAPDFSASATNFDTGAQVMKVHPPAMGVLGDGVTADDSITKSCVETATPVDVSTATSSEKTTTLVVVDVSTATSSEGTATPTDGHASVTGSRGGPL</sequence>
<keyword evidence="2" id="KW-0732">Signal</keyword>
<evidence type="ECO:0000313" key="4">
    <source>
        <dbReference type="Proteomes" id="UP001283361"/>
    </source>
</evidence>
<feature type="chain" id="PRO_5042269648" evidence="2">
    <location>
        <begin position="24"/>
        <end position="134"/>
    </location>
</feature>
<keyword evidence="4" id="KW-1185">Reference proteome</keyword>
<proteinExistence type="predicted"/>
<comment type="caution">
    <text evidence="3">The sequence shown here is derived from an EMBL/GenBank/DDBJ whole genome shotgun (WGS) entry which is preliminary data.</text>
</comment>
<feature type="compositionally biased region" description="Polar residues" evidence="1">
    <location>
        <begin position="110"/>
        <end position="119"/>
    </location>
</feature>
<feature type="region of interest" description="Disordered" evidence="1">
    <location>
        <begin position="110"/>
        <end position="134"/>
    </location>
</feature>
<protein>
    <submittedName>
        <fullName evidence="3">Uncharacterized protein</fullName>
    </submittedName>
</protein>
<dbReference type="Proteomes" id="UP001283361">
    <property type="component" value="Unassembled WGS sequence"/>
</dbReference>
<dbReference type="AlphaFoldDB" id="A0AAE1CJ02"/>
<accession>A0AAE1CJ02</accession>
<reference evidence="3" key="1">
    <citation type="journal article" date="2023" name="G3 (Bethesda)">
        <title>A reference genome for the long-term kleptoplast-retaining sea slug Elysia crispata morphotype clarki.</title>
        <authorList>
            <person name="Eastman K.E."/>
            <person name="Pendleton A.L."/>
            <person name="Shaikh M.A."/>
            <person name="Suttiyut T."/>
            <person name="Ogas R."/>
            <person name="Tomko P."/>
            <person name="Gavelis G."/>
            <person name="Widhalm J.R."/>
            <person name="Wisecaver J.H."/>
        </authorList>
    </citation>
    <scope>NUCLEOTIDE SEQUENCE</scope>
    <source>
        <strain evidence="3">ECLA1</strain>
    </source>
</reference>